<proteinExistence type="predicted"/>
<evidence type="ECO:0000313" key="1">
    <source>
        <dbReference type="EMBL" id="KAL0125654.1"/>
    </source>
</evidence>
<evidence type="ECO:0000313" key="2">
    <source>
        <dbReference type="Proteomes" id="UP001430953"/>
    </source>
</evidence>
<keyword evidence="2" id="KW-1185">Reference proteome</keyword>
<accession>A0AAW2GFP6</accession>
<organism evidence="1 2">
    <name type="scientific">Cardiocondyla obscurior</name>
    <dbReference type="NCBI Taxonomy" id="286306"/>
    <lineage>
        <taxon>Eukaryota</taxon>
        <taxon>Metazoa</taxon>
        <taxon>Ecdysozoa</taxon>
        <taxon>Arthropoda</taxon>
        <taxon>Hexapoda</taxon>
        <taxon>Insecta</taxon>
        <taxon>Pterygota</taxon>
        <taxon>Neoptera</taxon>
        <taxon>Endopterygota</taxon>
        <taxon>Hymenoptera</taxon>
        <taxon>Apocrita</taxon>
        <taxon>Aculeata</taxon>
        <taxon>Formicoidea</taxon>
        <taxon>Formicidae</taxon>
        <taxon>Myrmicinae</taxon>
        <taxon>Cardiocondyla</taxon>
    </lineage>
</organism>
<gene>
    <name evidence="1" type="ORF">PUN28_004618</name>
</gene>
<sequence>MQRIPNFKTQCIKLFKYLRNAVSSAGFSSFNCKRESIKSPRFVFVTLLFVSMRAHSVNIAISVQPTKHNILLSI</sequence>
<dbReference type="EMBL" id="JADYXP020000004">
    <property type="protein sequence ID" value="KAL0125654.1"/>
    <property type="molecule type" value="Genomic_DNA"/>
</dbReference>
<name>A0AAW2GFP6_9HYME</name>
<protein>
    <submittedName>
        <fullName evidence="1">Uncharacterized protein</fullName>
    </submittedName>
</protein>
<comment type="caution">
    <text evidence="1">The sequence shown here is derived from an EMBL/GenBank/DDBJ whole genome shotgun (WGS) entry which is preliminary data.</text>
</comment>
<dbReference type="AlphaFoldDB" id="A0AAW2GFP6"/>
<reference evidence="1 2" key="1">
    <citation type="submission" date="2023-03" db="EMBL/GenBank/DDBJ databases">
        <title>High recombination rates correlate with genetic variation in Cardiocondyla obscurior ants.</title>
        <authorList>
            <person name="Errbii M."/>
        </authorList>
    </citation>
    <scope>NUCLEOTIDE SEQUENCE [LARGE SCALE GENOMIC DNA]</scope>
    <source>
        <strain evidence="1">Alpha-2009</strain>
        <tissue evidence="1">Whole body</tissue>
    </source>
</reference>
<dbReference type="Proteomes" id="UP001430953">
    <property type="component" value="Unassembled WGS sequence"/>
</dbReference>